<keyword evidence="5" id="KW-0274">FAD</keyword>
<protein>
    <recommendedName>
        <fullName evidence="3">glycerol-3-phosphate dehydrogenase</fullName>
        <ecNumber evidence="3">1.1.5.3</ecNumber>
    </recommendedName>
</protein>
<organism evidence="11 13">
    <name type="scientific">Perkinsus olseni</name>
    <name type="common">Perkinsus atlanticus</name>
    <dbReference type="NCBI Taxonomy" id="32597"/>
    <lineage>
        <taxon>Eukaryota</taxon>
        <taxon>Sar</taxon>
        <taxon>Alveolata</taxon>
        <taxon>Perkinsozoa</taxon>
        <taxon>Perkinsea</taxon>
        <taxon>Perkinsida</taxon>
        <taxon>Perkinsidae</taxon>
        <taxon>Perkinsus</taxon>
    </lineage>
</organism>
<evidence type="ECO:0000256" key="7">
    <source>
        <dbReference type="SAM" id="MobiDB-lite"/>
    </source>
</evidence>
<feature type="domain" description="Alpha-glycerophosphate oxidase C-terminal" evidence="9">
    <location>
        <begin position="473"/>
        <end position="607"/>
    </location>
</feature>
<dbReference type="Proteomes" id="UP000570595">
    <property type="component" value="Unassembled WGS sequence"/>
</dbReference>
<evidence type="ECO:0000256" key="5">
    <source>
        <dbReference type="ARBA" id="ARBA00022827"/>
    </source>
</evidence>
<dbReference type="GO" id="GO:0005739">
    <property type="term" value="C:mitochondrion"/>
    <property type="evidence" value="ECO:0007669"/>
    <property type="project" value="TreeGrafter"/>
</dbReference>
<evidence type="ECO:0000313" key="10">
    <source>
        <dbReference type="EMBL" id="KAF4669273.1"/>
    </source>
</evidence>
<dbReference type="InterPro" id="IPR031656">
    <property type="entry name" value="DAO_C"/>
</dbReference>
<gene>
    <name evidence="11" type="primary">GUT2_1</name>
    <name evidence="10" type="synonym">GUT2_3</name>
    <name evidence="11" type="ORF">FOL46_004210</name>
    <name evidence="10" type="ORF">FOZ61_004563</name>
</gene>
<dbReference type="SUPFAM" id="SSF51905">
    <property type="entry name" value="FAD/NAD(P)-binding domain"/>
    <property type="match status" value="1"/>
</dbReference>
<keyword evidence="6" id="KW-0560">Oxidoreductase</keyword>
<feature type="domain" description="FAD dependent oxidoreductase" evidence="8">
    <location>
        <begin position="66"/>
        <end position="446"/>
    </location>
</feature>
<dbReference type="InterPro" id="IPR000447">
    <property type="entry name" value="G3P_DH_FAD-dep"/>
</dbReference>
<dbReference type="InterPro" id="IPR006076">
    <property type="entry name" value="FAD-dep_OxRdtase"/>
</dbReference>
<evidence type="ECO:0000256" key="2">
    <source>
        <dbReference type="ARBA" id="ARBA00007330"/>
    </source>
</evidence>
<evidence type="ECO:0000256" key="6">
    <source>
        <dbReference type="ARBA" id="ARBA00023002"/>
    </source>
</evidence>
<dbReference type="PROSITE" id="PS51257">
    <property type="entry name" value="PROKAR_LIPOPROTEIN"/>
    <property type="match status" value="1"/>
</dbReference>
<evidence type="ECO:0000256" key="1">
    <source>
        <dbReference type="ARBA" id="ARBA00001974"/>
    </source>
</evidence>
<dbReference type="Pfam" id="PF16901">
    <property type="entry name" value="DAO_C"/>
    <property type="match status" value="1"/>
</dbReference>
<proteinExistence type="inferred from homology"/>
<dbReference type="Gene3D" id="1.10.8.870">
    <property type="entry name" value="Alpha-glycerophosphate oxidase, cap domain"/>
    <property type="match status" value="1"/>
</dbReference>
<dbReference type="Gene3D" id="3.50.50.60">
    <property type="entry name" value="FAD/NAD(P)-binding domain"/>
    <property type="match status" value="1"/>
</dbReference>
<dbReference type="InterPro" id="IPR038299">
    <property type="entry name" value="DAO_C_sf"/>
</dbReference>
<reference evidence="12 13" key="1">
    <citation type="submission" date="2020-04" db="EMBL/GenBank/DDBJ databases">
        <title>Perkinsus olseni comparative genomics.</title>
        <authorList>
            <person name="Bogema D.R."/>
        </authorList>
    </citation>
    <scope>NUCLEOTIDE SEQUENCE [LARGE SCALE GENOMIC DNA]</scope>
    <source>
        <strain evidence="10">ATCC PRA-179</strain>
        <strain evidence="11">ATCC PRA-31</strain>
    </source>
</reference>
<dbReference type="InterPro" id="IPR036188">
    <property type="entry name" value="FAD/NAD-bd_sf"/>
</dbReference>
<dbReference type="EMBL" id="JABANN010000026">
    <property type="protein sequence ID" value="KAF4674681.1"/>
    <property type="molecule type" value="Genomic_DNA"/>
</dbReference>
<keyword evidence="4" id="KW-0285">Flavoprotein</keyword>
<dbReference type="PANTHER" id="PTHR11985:SF15">
    <property type="entry name" value="GLYCEROL-3-PHOSPHATE DEHYDROGENASE, MITOCHONDRIAL"/>
    <property type="match status" value="1"/>
</dbReference>
<dbReference type="PANTHER" id="PTHR11985">
    <property type="entry name" value="GLYCEROL-3-PHOSPHATE DEHYDROGENASE"/>
    <property type="match status" value="1"/>
</dbReference>
<dbReference type="GO" id="GO:0004368">
    <property type="term" value="F:glycerol-3-phosphate dehydrogenase (quinone) activity"/>
    <property type="evidence" value="ECO:0007669"/>
    <property type="project" value="UniProtKB-EC"/>
</dbReference>
<dbReference type="AlphaFoldDB" id="A0A7J6MUV2"/>
<dbReference type="GO" id="GO:0006072">
    <property type="term" value="P:glycerol-3-phosphate metabolic process"/>
    <property type="evidence" value="ECO:0007669"/>
    <property type="project" value="InterPro"/>
</dbReference>
<comment type="caution">
    <text evidence="11">The sequence shown here is derived from an EMBL/GenBank/DDBJ whole genome shotgun (WGS) entry which is preliminary data.</text>
</comment>
<feature type="region of interest" description="Disordered" evidence="7">
    <location>
        <begin position="618"/>
        <end position="654"/>
    </location>
</feature>
<dbReference type="Proteomes" id="UP000572268">
    <property type="component" value="Unassembled WGS sequence"/>
</dbReference>
<evidence type="ECO:0000313" key="13">
    <source>
        <dbReference type="Proteomes" id="UP000572268"/>
    </source>
</evidence>
<dbReference type="PRINTS" id="PR01001">
    <property type="entry name" value="FADG3PDH"/>
</dbReference>
<evidence type="ECO:0000313" key="11">
    <source>
        <dbReference type="EMBL" id="KAF4674681.1"/>
    </source>
</evidence>
<dbReference type="EC" id="1.1.5.3" evidence="3"/>
<dbReference type="Gene3D" id="3.30.9.10">
    <property type="entry name" value="D-Amino Acid Oxidase, subunit A, domain 2"/>
    <property type="match status" value="1"/>
</dbReference>
<sequence>MPGLAGKVLMKTLKYGAVVSGTAFGGSCAYIYFTTPNPIPASAYRKTVPQFDRGKSLERLRRDKFDIIVIGGGATGSSIALDGASRGLKVAVLERDDFGSGTSSRSTKLLHGGIGYLKPALLGMDMQMFRMIYQVPSASVRERSHMLHAAPYLTQPMPILLPAFYPMEALKRWLGVKLFDTMAKVMSVFDTGVPNSYWVSKSNTKFMFPLLRSEGLLGSMLYYDGQLNDSRMNLAIAMTSTVDGYIEGWVPATVVNHASVENVRKDAQGRCDGVQVKDKLNGEEFEVSGSIVINATGARTDALRRDVDPGIEPKIAVNAGAHMILPRSYAPRPYGMLIPTTKGKNALYYFPWEGNALIGTINHSADLADLPPHPSTEVLDVILDESTEYLNLNKEDLMKDITAAWSGARQLSSDPNDPRFGKDFRGHQIIVDGKSGLISIFGGSWTTCRLMAQDCVDRALAEHEGDVVATYPCRTYKLRLIGSQDPRFPSWHADSSLRVKKMAMELHREYAVDMDDATHLATTYGALSPAVCEFGKKTDSLNPLLPNQSYLRTEVLVACDQEMAESVIDVIANRTRMAFVDPVGTLAILPDIVKAIGDRKGWNTARREAEDAEARDFLAKMTYGNQPADERNSDMKRRRAYRDFPTTEETKVEE</sequence>
<evidence type="ECO:0000313" key="12">
    <source>
        <dbReference type="Proteomes" id="UP000570595"/>
    </source>
</evidence>
<dbReference type="OrthoDB" id="264015at2759"/>
<comment type="cofactor">
    <cofactor evidence="1">
        <name>FAD</name>
        <dbReference type="ChEBI" id="CHEBI:57692"/>
    </cofactor>
</comment>
<dbReference type="EMBL" id="JABAHT010000026">
    <property type="protein sequence ID" value="KAF4669273.1"/>
    <property type="molecule type" value="Genomic_DNA"/>
</dbReference>
<evidence type="ECO:0000256" key="3">
    <source>
        <dbReference type="ARBA" id="ARBA00013029"/>
    </source>
</evidence>
<evidence type="ECO:0000256" key="4">
    <source>
        <dbReference type="ARBA" id="ARBA00022630"/>
    </source>
</evidence>
<dbReference type="Pfam" id="PF01266">
    <property type="entry name" value="DAO"/>
    <property type="match status" value="1"/>
</dbReference>
<evidence type="ECO:0000259" key="9">
    <source>
        <dbReference type="Pfam" id="PF16901"/>
    </source>
</evidence>
<evidence type="ECO:0000259" key="8">
    <source>
        <dbReference type="Pfam" id="PF01266"/>
    </source>
</evidence>
<comment type="similarity">
    <text evidence="2">Belongs to the FAD-dependent glycerol-3-phosphate dehydrogenase family.</text>
</comment>
<name>A0A7J6MUV2_PEROL</name>
<accession>A0A7J6MUV2</accession>